<keyword evidence="10" id="KW-1185">Reference proteome</keyword>
<dbReference type="OrthoDB" id="435311at2759"/>
<dbReference type="AlphaFoldDB" id="A0A8T2KBS3"/>
<accession>A0A8T2KBS3</accession>
<sequence length="226" mass="25826">MEAVERHRALYKGTTPPWKETYRKRCVERLKSNRSKLLNKFRQVGEKLSGGVGGSFLVQEVMEEEWNAMKFENRSFPSMWRKETFSQALGMLQDQDDLSTLEEIKQELLLEEQAMIDEFENLLQFEEECLNSVVGLNTSDQVVCPVCNRHYLTITSCFTLCQCGLYINTKSQGMSTDKLRSLLETSLVAHSYHCSQHPVFSVAKGAEGLTSLFMSCHVCDEMAVIL</sequence>
<evidence type="ECO:0000256" key="1">
    <source>
        <dbReference type="ARBA" id="ARBA00004123"/>
    </source>
</evidence>
<evidence type="ECO:0000259" key="6">
    <source>
        <dbReference type="Pfam" id="PF14766"/>
    </source>
</evidence>
<dbReference type="PANTHER" id="PTHR31742:SF1">
    <property type="entry name" value="RPA-INTERACTING PROTEIN"/>
    <property type="match status" value="1"/>
</dbReference>
<evidence type="ECO:0008006" key="11">
    <source>
        <dbReference type="Google" id="ProtNLM"/>
    </source>
</evidence>
<dbReference type="InterPro" id="IPR028155">
    <property type="entry name" value="RPA_interact_central"/>
</dbReference>
<dbReference type="Pfam" id="PF14768">
    <property type="entry name" value="RPA_interact_C"/>
    <property type="match status" value="1"/>
</dbReference>
<evidence type="ECO:0000256" key="5">
    <source>
        <dbReference type="ARBA" id="ARBA00023242"/>
    </source>
</evidence>
<dbReference type="Pfam" id="PF14766">
    <property type="entry name" value="RPA_interact_N"/>
    <property type="match status" value="1"/>
</dbReference>
<dbReference type="Pfam" id="PF14767">
    <property type="entry name" value="RPA_interact_M"/>
    <property type="match status" value="1"/>
</dbReference>
<dbReference type="InterPro" id="IPR028158">
    <property type="entry name" value="RPA_interact_N_dom"/>
</dbReference>
<feature type="domain" description="RPA-interacting protein central" evidence="7">
    <location>
        <begin position="57"/>
        <end position="134"/>
    </location>
</feature>
<evidence type="ECO:0000259" key="8">
    <source>
        <dbReference type="Pfam" id="PF14768"/>
    </source>
</evidence>
<evidence type="ECO:0000313" key="9">
    <source>
        <dbReference type="EMBL" id="KAG8451946.1"/>
    </source>
</evidence>
<keyword evidence="4" id="KW-0862">Zinc</keyword>
<gene>
    <name evidence="9" type="ORF">GDO86_003946</name>
</gene>
<reference evidence="9" key="1">
    <citation type="thesis" date="2020" institute="ProQuest LLC" country="789 East Eisenhower Parkway, Ann Arbor, MI, USA">
        <title>Comparative Genomics and Chromosome Evolution.</title>
        <authorList>
            <person name="Mudd A.B."/>
        </authorList>
    </citation>
    <scope>NUCLEOTIDE SEQUENCE</scope>
    <source>
        <strain evidence="9">Female2</strain>
        <tissue evidence="9">Blood</tissue>
    </source>
</reference>
<dbReference type="GO" id="GO:0006606">
    <property type="term" value="P:protein import into nucleus"/>
    <property type="evidence" value="ECO:0007669"/>
    <property type="project" value="TreeGrafter"/>
</dbReference>
<feature type="domain" description="RPA-interacting protein C-terminal" evidence="8">
    <location>
        <begin position="143"/>
        <end position="223"/>
    </location>
</feature>
<proteinExistence type="predicted"/>
<comment type="subcellular location">
    <subcellularLocation>
        <location evidence="1">Nucleus</location>
    </subcellularLocation>
</comment>
<dbReference type="GO" id="GO:0008270">
    <property type="term" value="F:zinc ion binding"/>
    <property type="evidence" value="ECO:0007669"/>
    <property type="project" value="UniProtKB-KW"/>
</dbReference>
<name>A0A8T2KBS3_9PIPI</name>
<dbReference type="Proteomes" id="UP000812440">
    <property type="component" value="Chromosome 2"/>
</dbReference>
<evidence type="ECO:0000313" key="10">
    <source>
        <dbReference type="Proteomes" id="UP000812440"/>
    </source>
</evidence>
<feature type="domain" description="RPA-interacting protein N-terminal" evidence="6">
    <location>
        <begin position="6"/>
        <end position="43"/>
    </location>
</feature>
<evidence type="ECO:0000259" key="7">
    <source>
        <dbReference type="Pfam" id="PF14767"/>
    </source>
</evidence>
<organism evidence="9 10">
    <name type="scientific">Hymenochirus boettgeri</name>
    <name type="common">Congo dwarf clawed frog</name>
    <dbReference type="NCBI Taxonomy" id="247094"/>
    <lineage>
        <taxon>Eukaryota</taxon>
        <taxon>Metazoa</taxon>
        <taxon>Chordata</taxon>
        <taxon>Craniata</taxon>
        <taxon>Vertebrata</taxon>
        <taxon>Euteleostomi</taxon>
        <taxon>Amphibia</taxon>
        <taxon>Batrachia</taxon>
        <taxon>Anura</taxon>
        <taxon>Pipoidea</taxon>
        <taxon>Pipidae</taxon>
        <taxon>Pipinae</taxon>
        <taxon>Hymenochirus</taxon>
    </lineage>
</organism>
<evidence type="ECO:0000256" key="4">
    <source>
        <dbReference type="ARBA" id="ARBA00022833"/>
    </source>
</evidence>
<dbReference type="EMBL" id="JAACNH010000002">
    <property type="protein sequence ID" value="KAG8451946.1"/>
    <property type="molecule type" value="Genomic_DNA"/>
</dbReference>
<keyword evidence="3" id="KW-0863">Zinc-finger</keyword>
<protein>
    <recommendedName>
        <fullName evidence="11">RPA interacting protein</fullName>
    </recommendedName>
</protein>
<keyword evidence="2" id="KW-0479">Metal-binding</keyword>
<comment type="caution">
    <text evidence="9">The sequence shown here is derived from an EMBL/GenBank/DDBJ whole genome shotgun (WGS) entry which is preliminary data.</text>
</comment>
<keyword evidence="5" id="KW-0539">Nucleus</keyword>
<evidence type="ECO:0000256" key="2">
    <source>
        <dbReference type="ARBA" id="ARBA00022723"/>
    </source>
</evidence>
<dbReference type="InterPro" id="IPR028156">
    <property type="entry name" value="RIP"/>
</dbReference>
<dbReference type="GO" id="GO:0016605">
    <property type="term" value="C:PML body"/>
    <property type="evidence" value="ECO:0007669"/>
    <property type="project" value="TreeGrafter"/>
</dbReference>
<evidence type="ECO:0000256" key="3">
    <source>
        <dbReference type="ARBA" id="ARBA00022771"/>
    </source>
</evidence>
<dbReference type="PANTHER" id="PTHR31742">
    <property type="entry name" value="RPA-INTERACTING PROTEIN RPAIN"/>
    <property type="match status" value="1"/>
</dbReference>
<dbReference type="InterPro" id="IPR028159">
    <property type="entry name" value="RPA_interact_C_dom"/>
</dbReference>